<evidence type="ECO:0000313" key="2">
    <source>
        <dbReference type="EMBL" id="MCG2586942.1"/>
    </source>
</evidence>
<dbReference type="EMBL" id="JAKLWS010000001">
    <property type="protein sequence ID" value="MCG2586942.1"/>
    <property type="molecule type" value="Genomic_DNA"/>
</dbReference>
<keyword evidence="1" id="KW-0472">Membrane</keyword>
<dbReference type="RefSeq" id="WP_237851792.1">
    <property type="nucleotide sequence ID" value="NZ_JAKLWS010000001.1"/>
</dbReference>
<feature type="transmembrane region" description="Helical" evidence="1">
    <location>
        <begin position="36"/>
        <end position="58"/>
    </location>
</feature>
<reference evidence="2" key="2">
    <citation type="submission" date="2024-05" db="EMBL/GenBank/DDBJ databases">
        <title>Rhodohalobacter halophilus gen. nov., sp. nov., a moderately halophilic member of the family Balneolaceae.</title>
        <authorList>
            <person name="Xia J."/>
        </authorList>
    </citation>
    <scope>NUCLEOTIDE SEQUENCE</scope>
    <source>
        <strain evidence="2">WB101</strain>
    </source>
</reference>
<evidence type="ECO:0000256" key="1">
    <source>
        <dbReference type="SAM" id="Phobius"/>
    </source>
</evidence>
<feature type="transmembrane region" description="Helical" evidence="1">
    <location>
        <begin position="107"/>
        <end position="127"/>
    </location>
</feature>
<keyword evidence="1" id="KW-0812">Transmembrane</keyword>
<evidence type="ECO:0000313" key="3">
    <source>
        <dbReference type="Proteomes" id="UP001165366"/>
    </source>
</evidence>
<keyword evidence="1" id="KW-1133">Transmembrane helix</keyword>
<sequence>MNNVSKKDVDWLLNLHQKKPNQTKQDKTHSGLKRRFLWALIILFGVIGLMILPFYLLVRTSVYLNLAYSTPAWIALGVGISITILLILIYMLLLLSRIKNRKLRFQVSAGSAGLMVFGFCLFSLFYLSGVNAKTEEVRDVYRSMHPILRVAISTVTLADGGLVITDIERVSDDYEAMGLTVNPHSLHYRQENGYVHAVDLRTRGHGLIRNTLLQYSLEIMGFETLRHVGTADHLHVELAVN</sequence>
<reference evidence="2" key="1">
    <citation type="submission" date="2022-01" db="EMBL/GenBank/DDBJ databases">
        <authorList>
            <person name="Wang Y."/>
        </authorList>
    </citation>
    <scope>NUCLEOTIDE SEQUENCE</scope>
    <source>
        <strain evidence="2">WB101</strain>
    </source>
</reference>
<gene>
    <name evidence="2" type="ORF">L6773_00090</name>
</gene>
<keyword evidence="3" id="KW-1185">Reference proteome</keyword>
<comment type="caution">
    <text evidence="2">The sequence shown here is derived from an EMBL/GenBank/DDBJ whole genome shotgun (WGS) entry which is preliminary data.</text>
</comment>
<accession>A0ABS9K815</accession>
<feature type="transmembrane region" description="Helical" evidence="1">
    <location>
        <begin position="70"/>
        <end position="95"/>
    </location>
</feature>
<organism evidence="2 3">
    <name type="scientific">Rhodohalobacter sulfatireducens</name>
    <dbReference type="NCBI Taxonomy" id="2911366"/>
    <lineage>
        <taxon>Bacteria</taxon>
        <taxon>Pseudomonadati</taxon>
        <taxon>Balneolota</taxon>
        <taxon>Balneolia</taxon>
        <taxon>Balneolales</taxon>
        <taxon>Balneolaceae</taxon>
        <taxon>Rhodohalobacter</taxon>
    </lineage>
</organism>
<name>A0ABS9K815_9BACT</name>
<proteinExistence type="predicted"/>
<dbReference type="Proteomes" id="UP001165366">
    <property type="component" value="Unassembled WGS sequence"/>
</dbReference>
<protein>
    <submittedName>
        <fullName evidence="2">Uncharacterized protein</fullName>
    </submittedName>
</protein>